<organism evidence="1 2">
    <name type="scientific">Nonomuraea longicatena</name>
    <dbReference type="NCBI Taxonomy" id="83682"/>
    <lineage>
        <taxon>Bacteria</taxon>
        <taxon>Bacillati</taxon>
        <taxon>Actinomycetota</taxon>
        <taxon>Actinomycetes</taxon>
        <taxon>Streptosporangiales</taxon>
        <taxon>Streptosporangiaceae</taxon>
        <taxon>Nonomuraea</taxon>
    </lineage>
</organism>
<gene>
    <name evidence="1" type="ORF">GCM10009560_51250</name>
</gene>
<sequence>MRRGPAIALTGIALRHQAGTSSPGPIASTIRTVPLPLVAGDRISAWLGIPGPLRIGQRGALTTSGIVQVVLVVGDEAILPALCHVFVWRTGQGWTWPDDATGRRAVPARSGGSLWWGRPITPSGEAPPLAVRQSCGMSKQTVKVLVGCGGALAYTVAKVSWGFRENWASPGIPRRPTITRSTIRFRVNWPTRPEAWR</sequence>
<evidence type="ECO:0000313" key="2">
    <source>
        <dbReference type="Proteomes" id="UP001501578"/>
    </source>
</evidence>
<keyword evidence="2" id="KW-1185">Reference proteome</keyword>
<dbReference type="Proteomes" id="UP001501578">
    <property type="component" value="Unassembled WGS sequence"/>
</dbReference>
<comment type="caution">
    <text evidence="1">The sequence shown here is derived from an EMBL/GenBank/DDBJ whole genome shotgun (WGS) entry which is preliminary data.</text>
</comment>
<reference evidence="2" key="1">
    <citation type="journal article" date="2019" name="Int. J. Syst. Evol. Microbiol.">
        <title>The Global Catalogue of Microorganisms (GCM) 10K type strain sequencing project: providing services to taxonomists for standard genome sequencing and annotation.</title>
        <authorList>
            <consortium name="The Broad Institute Genomics Platform"/>
            <consortium name="The Broad Institute Genome Sequencing Center for Infectious Disease"/>
            <person name="Wu L."/>
            <person name="Ma J."/>
        </authorList>
    </citation>
    <scope>NUCLEOTIDE SEQUENCE [LARGE SCALE GENOMIC DNA]</scope>
    <source>
        <strain evidence="2">JCM 11136</strain>
    </source>
</reference>
<accession>A0ABP4ASI9</accession>
<evidence type="ECO:0000313" key="1">
    <source>
        <dbReference type="EMBL" id="GAA0940098.1"/>
    </source>
</evidence>
<dbReference type="EMBL" id="BAAAHQ010000026">
    <property type="protein sequence ID" value="GAA0940098.1"/>
    <property type="molecule type" value="Genomic_DNA"/>
</dbReference>
<name>A0ABP4ASI9_9ACTN</name>
<proteinExistence type="predicted"/>
<protein>
    <submittedName>
        <fullName evidence="1">Uncharacterized protein</fullName>
    </submittedName>
</protein>